<name>A0ABD3M015_9STRA</name>
<dbReference type="EMBL" id="JALLBG020000314">
    <property type="protein sequence ID" value="KAL3756086.1"/>
    <property type="molecule type" value="Genomic_DNA"/>
</dbReference>
<feature type="region of interest" description="Disordered" evidence="1">
    <location>
        <begin position="54"/>
        <end position="110"/>
    </location>
</feature>
<protein>
    <submittedName>
        <fullName evidence="2">Uncharacterized protein</fullName>
    </submittedName>
</protein>
<sequence>MGFSRNKAPANYISMPERSVCVGVDVDVDNNDAMKRRTIGERFGLLKRIKHSKAHTRARCSATTTRKHTTINDNAVAHSKPSNKPTTTTTSRRQQDGGRRGRDDLGDIPRSISTAISDEDHDDKLMMTLTIPSSSSFDSIGSPCDEMCKRMILNSISQPSTFDDNPSNPHLISISSPPSKHKAEKTRIEMLRNVMRRTPSVDHLSYYIAALAPTVSPDPSADLPLIALHCLLSLSDQSCDKRQCIAMVRTSTNTTATTTVAISRSTSSNDNNDDDGGNNTLIPTLLAFLQRCPRNSPVQNLTLLILNNLSIPTENKRLVALEYGGARILGKLLSDDPECQMLLIIMVNLTFGDERYPLVDPEDPVTRRLIARVVSFLEVWKRKGLPMDFRPLYGVNTGLCTM</sequence>
<feature type="compositionally biased region" description="Polar residues" evidence="1">
    <location>
        <begin position="160"/>
        <end position="178"/>
    </location>
</feature>
<dbReference type="InterPro" id="IPR016024">
    <property type="entry name" value="ARM-type_fold"/>
</dbReference>
<dbReference type="SUPFAM" id="SSF48371">
    <property type="entry name" value="ARM repeat"/>
    <property type="match status" value="1"/>
</dbReference>
<reference evidence="2 3" key="1">
    <citation type="submission" date="2024-10" db="EMBL/GenBank/DDBJ databases">
        <title>Updated reference genomes for cyclostephanoid diatoms.</title>
        <authorList>
            <person name="Roberts W.R."/>
            <person name="Alverson A.J."/>
        </authorList>
    </citation>
    <scope>NUCLEOTIDE SEQUENCE [LARGE SCALE GENOMIC DNA]</scope>
    <source>
        <strain evidence="2 3">AJA232-27</strain>
    </source>
</reference>
<feature type="region of interest" description="Disordered" evidence="1">
    <location>
        <begin position="160"/>
        <end position="183"/>
    </location>
</feature>
<organism evidence="2 3">
    <name type="scientific">Discostella pseudostelligera</name>
    <dbReference type="NCBI Taxonomy" id="259834"/>
    <lineage>
        <taxon>Eukaryota</taxon>
        <taxon>Sar</taxon>
        <taxon>Stramenopiles</taxon>
        <taxon>Ochrophyta</taxon>
        <taxon>Bacillariophyta</taxon>
        <taxon>Coscinodiscophyceae</taxon>
        <taxon>Thalassiosirophycidae</taxon>
        <taxon>Stephanodiscales</taxon>
        <taxon>Stephanodiscaceae</taxon>
        <taxon>Discostella</taxon>
    </lineage>
</organism>
<keyword evidence="3" id="KW-1185">Reference proteome</keyword>
<gene>
    <name evidence="2" type="ORF">ACHAWU_009388</name>
</gene>
<dbReference type="AlphaFoldDB" id="A0ABD3M015"/>
<dbReference type="Gene3D" id="1.25.10.10">
    <property type="entry name" value="Leucine-rich Repeat Variant"/>
    <property type="match status" value="1"/>
</dbReference>
<evidence type="ECO:0000313" key="3">
    <source>
        <dbReference type="Proteomes" id="UP001530293"/>
    </source>
</evidence>
<evidence type="ECO:0000313" key="2">
    <source>
        <dbReference type="EMBL" id="KAL3756086.1"/>
    </source>
</evidence>
<proteinExistence type="predicted"/>
<evidence type="ECO:0000256" key="1">
    <source>
        <dbReference type="SAM" id="MobiDB-lite"/>
    </source>
</evidence>
<feature type="compositionally biased region" description="Basic and acidic residues" evidence="1">
    <location>
        <begin position="93"/>
        <end position="107"/>
    </location>
</feature>
<dbReference type="InterPro" id="IPR011989">
    <property type="entry name" value="ARM-like"/>
</dbReference>
<accession>A0ABD3M015</accession>
<dbReference type="Proteomes" id="UP001530293">
    <property type="component" value="Unassembled WGS sequence"/>
</dbReference>
<comment type="caution">
    <text evidence="2">The sequence shown here is derived from an EMBL/GenBank/DDBJ whole genome shotgun (WGS) entry which is preliminary data.</text>
</comment>